<evidence type="ECO:0000313" key="5">
    <source>
        <dbReference type="EMBL" id="PNH02065.1"/>
    </source>
</evidence>
<keyword evidence="4" id="KW-1133">Transmembrane helix</keyword>
<evidence type="ECO:0000256" key="2">
    <source>
        <dbReference type="ARBA" id="ARBA00022640"/>
    </source>
</evidence>
<dbReference type="InterPro" id="IPR009631">
    <property type="entry name" value="CGLD27-like"/>
</dbReference>
<sequence length="490" mass="53747">MQRQCVGRCVGRLARQLAPSLVPAAHPRSRRRVALARARPEKSTDESVQGGLDPYLEIAVPKDQRPINQLAELKNDSLYSWWVLARATDRATRLPWTDKVPGPTPRRLAQPSAMHCARGQAPGVDRAVLRAPRTAAGAVGRVTFTLSGLTPHRRRTPRANRNCPAPAAATRGALEQSKYVKRLAAVYGFFFAFMGGPIAYQTFEPTDQPLACLLSGTIGSLLVVAVLVIRIYLGWSYVGDRLLSAAVPYEETGWWVPYAGWRGRRCRTRRQGVGKAPGRRHPAAATRLMPPVALMQRQCVGRCVGRLARQLAPSLVPAAHPRSRRRVALARARPEKSTDESVQGGLDPYLEIAVPKDQRPINQLAELKNDSLYSWGSLEQGEYVKRLAGVYGFFFAFMGGPIAYQTFEPTDQPLEWFLSGSTGSLLVVAVLVIRIYLGWSYVGDRLLSAAVPYEETGCPAPLSLVYIGPGLLLQLSLAFPGPLRPIPPPP</sequence>
<proteinExistence type="predicted"/>
<dbReference type="AlphaFoldDB" id="A0A2J7ZP68"/>
<feature type="transmembrane region" description="Helical" evidence="4">
    <location>
        <begin position="213"/>
        <end position="233"/>
    </location>
</feature>
<keyword evidence="4" id="KW-0812">Transmembrane</keyword>
<keyword evidence="6" id="KW-1185">Reference proteome</keyword>
<feature type="transmembrane region" description="Helical" evidence="4">
    <location>
        <begin position="416"/>
        <end position="437"/>
    </location>
</feature>
<gene>
    <name evidence="5" type="ORF">TSOC_012026</name>
</gene>
<dbReference type="PANTHER" id="PTHR34214">
    <property type="match status" value="1"/>
</dbReference>
<reference evidence="5 6" key="1">
    <citation type="journal article" date="2017" name="Mol. Biol. Evol.">
        <title>The 4-celled Tetrabaena socialis nuclear genome reveals the essential components for genetic control of cell number at the origin of multicellularity in the volvocine lineage.</title>
        <authorList>
            <person name="Featherston J."/>
            <person name="Arakaki Y."/>
            <person name="Hanschen E.R."/>
            <person name="Ferris P.J."/>
            <person name="Michod R.E."/>
            <person name="Olson B.J.S.C."/>
            <person name="Nozaki H."/>
            <person name="Durand P.M."/>
        </authorList>
    </citation>
    <scope>NUCLEOTIDE SEQUENCE [LARGE SCALE GENOMIC DNA]</scope>
    <source>
        <strain evidence="5 6">NIES-571</strain>
    </source>
</reference>
<dbReference type="EMBL" id="PGGS01000730">
    <property type="protein sequence ID" value="PNH02065.1"/>
    <property type="molecule type" value="Genomic_DNA"/>
</dbReference>
<feature type="transmembrane region" description="Helical" evidence="4">
    <location>
        <begin position="387"/>
        <end position="404"/>
    </location>
</feature>
<name>A0A2J7ZP68_9CHLO</name>
<dbReference type="Pfam" id="PF06799">
    <property type="entry name" value="CGLD27-like"/>
    <property type="match status" value="2"/>
</dbReference>
<feature type="transmembrane region" description="Helical" evidence="4">
    <location>
        <begin position="183"/>
        <end position="201"/>
    </location>
</feature>
<accession>A0A2J7ZP68</accession>
<keyword evidence="2" id="KW-0934">Plastid</keyword>
<evidence type="ECO:0000313" key="6">
    <source>
        <dbReference type="Proteomes" id="UP000236333"/>
    </source>
</evidence>
<dbReference type="GO" id="GO:0009536">
    <property type="term" value="C:plastid"/>
    <property type="evidence" value="ECO:0007669"/>
    <property type="project" value="UniProtKB-SubCell"/>
</dbReference>
<evidence type="ECO:0000256" key="4">
    <source>
        <dbReference type="SAM" id="Phobius"/>
    </source>
</evidence>
<dbReference type="Proteomes" id="UP000236333">
    <property type="component" value="Unassembled WGS sequence"/>
</dbReference>
<dbReference type="PANTHER" id="PTHR34214:SF3">
    <property type="entry name" value="PROTEIN CONSERVED IN THE GREEN LINEAGE AND DIATOMS 27, CHLOROPLASTIC"/>
    <property type="match status" value="1"/>
</dbReference>
<protein>
    <submittedName>
        <fullName evidence="5">Uncharacterized protein</fullName>
    </submittedName>
</protein>
<comment type="subcellular location">
    <subcellularLocation>
        <location evidence="1">Plastid</location>
    </subcellularLocation>
</comment>
<feature type="region of interest" description="Disordered" evidence="3">
    <location>
        <begin position="24"/>
        <end position="50"/>
    </location>
</feature>
<evidence type="ECO:0000256" key="1">
    <source>
        <dbReference type="ARBA" id="ARBA00004474"/>
    </source>
</evidence>
<keyword evidence="4" id="KW-0472">Membrane</keyword>
<evidence type="ECO:0000256" key="3">
    <source>
        <dbReference type="SAM" id="MobiDB-lite"/>
    </source>
</evidence>
<organism evidence="5 6">
    <name type="scientific">Tetrabaena socialis</name>
    <dbReference type="NCBI Taxonomy" id="47790"/>
    <lineage>
        <taxon>Eukaryota</taxon>
        <taxon>Viridiplantae</taxon>
        <taxon>Chlorophyta</taxon>
        <taxon>core chlorophytes</taxon>
        <taxon>Chlorophyceae</taxon>
        <taxon>CS clade</taxon>
        <taxon>Chlamydomonadales</taxon>
        <taxon>Tetrabaenaceae</taxon>
        <taxon>Tetrabaena</taxon>
    </lineage>
</organism>
<dbReference type="OrthoDB" id="192326at2759"/>
<comment type="caution">
    <text evidence="5">The sequence shown here is derived from an EMBL/GenBank/DDBJ whole genome shotgun (WGS) entry which is preliminary data.</text>
</comment>